<dbReference type="SMART" id="SM01266">
    <property type="entry name" value="Mac"/>
    <property type="match status" value="1"/>
</dbReference>
<dbReference type="Pfam" id="PF12464">
    <property type="entry name" value="Mac"/>
    <property type="match status" value="1"/>
</dbReference>
<name>A0A9P0QRM5_9ASCO</name>
<dbReference type="GO" id="GO:0016407">
    <property type="term" value="F:acetyltransferase activity"/>
    <property type="evidence" value="ECO:0007669"/>
    <property type="project" value="InterPro"/>
</dbReference>
<comment type="caution">
    <text evidence="5">The sequence shown here is derived from an EMBL/GenBank/DDBJ whole genome shotgun (WGS) entry which is preliminary data.</text>
</comment>
<dbReference type="PANTHER" id="PTHR23416:SF54">
    <property type="entry name" value="ACETYLTRANSFERASE, CYSE_LACA_LPXA_NODL FAMILY (AFU_ORTHOLOGUE AFUA_2G08430)-RELATED"/>
    <property type="match status" value="1"/>
</dbReference>
<dbReference type="InterPro" id="IPR024688">
    <property type="entry name" value="Mac_dom"/>
</dbReference>
<organism evidence="5 6">
    <name type="scientific">[Candida] railenensis</name>
    <dbReference type="NCBI Taxonomy" id="45579"/>
    <lineage>
        <taxon>Eukaryota</taxon>
        <taxon>Fungi</taxon>
        <taxon>Dikarya</taxon>
        <taxon>Ascomycota</taxon>
        <taxon>Saccharomycotina</taxon>
        <taxon>Pichiomycetes</taxon>
        <taxon>Debaryomycetaceae</taxon>
        <taxon>Kurtzmaniella</taxon>
    </lineage>
</organism>
<evidence type="ECO:0000259" key="4">
    <source>
        <dbReference type="SMART" id="SM01266"/>
    </source>
</evidence>
<dbReference type="PANTHER" id="PTHR23416">
    <property type="entry name" value="SIALIC ACID SYNTHASE-RELATED"/>
    <property type="match status" value="1"/>
</dbReference>
<reference evidence="5" key="1">
    <citation type="submission" date="2022-03" db="EMBL/GenBank/DDBJ databases">
        <authorList>
            <person name="Legras J.-L."/>
            <person name="Devillers H."/>
            <person name="Grondin C."/>
        </authorList>
    </citation>
    <scope>NUCLEOTIDE SEQUENCE</scope>
    <source>
        <strain evidence="5">CLIB 1423</strain>
    </source>
</reference>
<dbReference type="InterPro" id="IPR001451">
    <property type="entry name" value="Hexapep"/>
</dbReference>
<evidence type="ECO:0000256" key="2">
    <source>
        <dbReference type="ARBA" id="ARBA00022679"/>
    </source>
</evidence>
<sequence length="223" mass="24566">MSDLVEFAHKNLNNIPACPDYDLMISGKPYDSYTKVLLEKRLVARELVTDYGTIRFKDYDFDLEKHQNARYEYLSKIFGKIEKDVYIEAPFFVDYGCNIKAGKGFYCNFNTTFLDCSIITFGDNVLIGPNVTFSAATHPVDPQERLEVVDLSYPITVGDNVWFGANAVVVAGVTIGDGAVIAAGAVVTKDVPAYTVVGGVPARVLKTLAPPTNTTEKVQETEQ</sequence>
<dbReference type="AlphaFoldDB" id="A0A9P0QRM5"/>
<dbReference type="OrthoDB" id="25818at2759"/>
<dbReference type="InterPro" id="IPR011004">
    <property type="entry name" value="Trimer_LpxA-like_sf"/>
</dbReference>
<gene>
    <name evidence="5" type="ORF">CLIB1423_15S01992</name>
</gene>
<dbReference type="FunFam" id="2.160.10.10:FF:000025">
    <property type="entry name" value="Hexapeptide-repeat containing-acetyltransferase"/>
    <property type="match status" value="1"/>
</dbReference>
<feature type="domain" description="Maltose/galactoside acetyltransferase" evidence="4">
    <location>
        <begin position="21"/>
        <end position="83"/>
    </location>
</feature>
<evidence type="ECO:0000256" key="3">
    <source>
        <dbReference type="ARBA" id="ARBA00023315"/>
    </source>
</evidence>
<keyword evidence="6" id="KW-1185">Reference proteome</keyword>
<dbReference type="Pfam" id="PF14602">
    <property type="entry name" value="Hexapep_2"/>
    <property type="match status" value="1"/>
</dbReference>
<proteinExistence type="inferred from homology"/>
<keyword evidence="2" id="KW-0808">Transferase</keyword>
<dbReference type="Gene3D" id="2.160.10.10">
    <property type="entry name" value="Hexapeptide repeat proteins"/>
    <property type="match status" value="1"/>
</dbReference>
<evidence type="ECO:0000313" key="5">
    <source>
        <dbReference type="EMBL" id="CAH2354252.1"/>
    </source>
</evidence>
<dbReference type="Proteomes" id="UP000837801">
    <property type="component" value="Unassembled WGS sequence"/>
</dbReference>
<dbReference type="EMBL" id="CAKXYY010000015">
    <property type="protein sequence ID" value="CAH2354252.1"/>
    <property type="molecule type" value="Genomic_DNA"/>
</dbReference>
<dbReference type="InterPro" id="IPR051159">
    <property type="entry name" value="Hexapeptide_acetyltransf"/>
</dbReference>
<evidence type="ECO:0000313" key="6">
    <source>
        <dbReference type="Proteomes" id="UP000837801"/>
    </source>
</evidence>
<protein>
    <submittedName>
        <fullName evidence="5">Acetyltransferase</fullName>
    </submittedName>
</protein>
<accession>A0A9P0QRM5</accession>
<comment type="similarity">
    <text evidence="1">Belongs to the transferase hexapeptide repeat family.</text>
</comment>
<dbReference type="SUPFAM" id="SSF51161">
    <property type="entry name" value="Trimeric LpxA-like enzymes"/>
    <property type="match status" value="1"/>
</dbReference>
<evidence type="ECO:0000256" key="1">
    <source>
        <dbReference type="ARBA" id="ARBA00007274"/>
    </source>
</evidence>
<dbReference type="GO" id="GO:0008374">
    <property type="term" value="F:O-acyltransferase activity"/>
    <property type="evidence" value="ECO:0007669"/>
    <property type="project" value="TreeGrafter"/>
</dbReference>
<keyword evidence="3" id="KW-0012">Acyltransferase</keyword>
<dbReference type="CDD" id="cd03357">
    <property type="entry name" value="LbH_MAT_GAT"/>
    <property type="match status" value="1"/>
</dbReference>